<sequence length="84" mass="9188">MMGPGVGIFLPLFIYIGTFVFMLWVVLSVVNSLKRIASALENMSLNGGIADIDSATDTAPIKTPAAQQKEREARDPAYKYIPKK</sequence>
<comment type="caution">
    <text evidence="3">The sequence shown here is derived from an EMBL/GenBank/DDBJ whole genome shotgun (WGS) entry which is preliminary data.</text>
</comment>
<feature type="region of interest" description="Disordered" evidence="1">
    <location>
        <begin position="62"/>
        <end position="84"/>
    </location>
</feature>
<dbReference type="RefSeq" id="WP_303495181.1">
    <property type="nucleotide sequence ID" value="NZ_JAUOPJ010000027.1"/>
</dbReference>
<gene>
    <name evidence="3" type="ORF">Q4494_18070</name>
</gene>
<reference evidence="3" key="1">
    <citation type="submission" date="2023-07" db="EMBL/GenBank/DDBJ databases">
        <title>Genome content predicts the carbon catabolic preferences of heterotrophic bacteria.</title>
        <authorList>
            <person name="Gralka M."/>
        </authorList>
    </citation>
    <scope>NUCLEOTIDE SEQUENCE</scope>
    <source>
        <strain evidence="3">I2M02</strain>
    </source>
</reference>
<evidence type="ECO:0000313" key="4">
    <source>
        <dbReference type="Proteomes" id="UP001169823"/>
    </source>
</evidence>
<feature type="transmembrane region" description="Helical" evidence="2">
    <location>
        <begin position="12"/>
        <end position="33"/>
    </location>
</feature>
<dbReference type="EMBL" id="JAUOPJ010000027">
    <property type="protein sequence ID" value="MDO6458987.1"/>
    <property type="molecule type" value="Genomic_DNA"/>
</dbReference>
<accession>A0AAW7XXH7</accession>
<evidence type="ECO:0000256" key="1">
    <source>
        <dbReference type="SAM" id="MobiDB-lite"/>
    </source>
</evidence>
<proteinExistence type="predicted"/>
<keyword evidence="2" id="KW-0812">Transmembrane</keyword>
<organism evidence="3 4">
    <name type="scientific">Celeribacter halophilus</name>
    <dbReference type="NCBI Taxonomy" id="576117"/>
    <lineage>
        <taxon>Bacteria</taxon>
        <taxon>Pseudomonadati</taxon>
        <taxon>Pseudomonadota</taxon>
        <taxon>Alphaproteobacteria</taxon>
        <taxon>Rhodobacterales</taxon>
        <taxon>Roseobacteraceae</taxon>
        <taxon>Celeribacter</taxon>
    </lineage>
</organism>
<feature type="compositionally biased region" description="Basic and acidic residues" evidence="1">
    <location>
        <begin position="68"/>
        <end position="77"/>
    </location>
</feature>
<evidence type="ECO:0000256" key="2">
    <source>
        <dbReference type="SAM" id="Phobius"/>
    </source>
</evidence>
<keyword evidence="2" id="KW-0472">Membrane</keyword>
<keyword evidence="2" id="KW-1133">Transmembrane helix</keyword>
<evidence type="ECO:0000313" key="3">
    <source>
        <dbReference type="EMBL" id="MDO6458987.1"/>
    </source>
</evidence>
<name>A0AAW7XXH7_9RHOB</name>
<protein>
    <submittedName>
        <fullName evidence="3">Uncharacterized protein</fullName>
    </submittedName>
</protein>
<dbReference type="Proteomes" id="UP001169823">
    <property type="component" value="Unassembled WGS sequence"/>
</dbReference>
<dbReference type="AlphaFoldDB" id="A0AAW7XXH7"/>